<evidence type="ECO:0008006" key="2">
    <source>
        <dbReference type="Google" id="ProtNLM"/>
    </source>
</evidence>
<gene>
    <name evidence="1" type="ORF">LCGC14_1749990</name>
</gene>
<dbReference type="InterPro" id="IPR013321">
    <property type="entry name" value="Arc_rbn_hlx_hlx"/>
</dbReference>
<dbReference type="InterPro" id="IPR010985">
    <property type="entry name" value="Ribbon_hlx_hlx"/>
</dbReference>
<organism evidence="1">
    <name type="scientific">marine sediment metagenome</name>
    <dbReference type="NCBI Taxonomy" id="412755"/>
    <lineage>
        <taxon>unclassified sequences</taxon>
        <taxon>metagenomes</taxon>
        <taxon>ecological metagenomes</taxon>
    </lineage>
</organism>
<comment type="caution">
    <text evidence="1">The sequence shown here is derived from an EMBL/GenBank/DDBJ whole genome shotgun (WGS) entry which is preliminary data.</text>
</comment>
<dbReference type="SUPFAM" id="SSF47598">
    <property type="entry name" value="Ribbon-helix-helix"/>
    <property type="match status" value="1"/>
</dbReference>
<dbReference type="GO" id="GO:0006355">
    <property type="term" value="P:regulation of DNA-templated transcription"/>
    <property type="evidence" value="ECO:0007669"/>
    <property type="project" value="InterPro"/>
</dbReference>
<accession>A0A0F9H492</accession>
<name>A0A0F9H492_9ZZZZ</name>
<dbReference type="AlphaFoldDB" id="A0A0F9H492"/>
<reference evidence="1" key="1">
    <citation type="journal article" date="2015" name="Nature">
        <title>Complex archaea that bridge the gap between prokaryotes and eukaryotes.</title>
        <authorList>
            <person name="Spang A."/>
            <person name="Saw J.H."/>
            <person name="Jorgensen S.L."/>
            <person name="Zaremba-Niedzwiedzka K."/>
            <person name="Martijn J."/>
            <person name="Lind A.E."/>
            <person name="van Eijk R."/>
            <person name="Schleper C."/>
            <person name="Guy L."/>
            <person name="Ettema T.J."/>
        </authorList>
    </citation>
    <scope>NUCLEOTIDE SEQUENCE</scope>
</reference>
<sequence length="78" mass="8847">MAEKRVKNKEVKIRLSDELHLKLKETAKKNKRSIIGQVEWYIERCLETEQALYVKDDIIGGGADQETSVQDTPLSSSG</sequence>
<proteinExistence type="predicted"/>
<evidence type="ECO:0000313" key="1">
    <source>
        <dbReference type="EMBL" id="KKM05845.1"/>
    </source>
</evidence>
<dbReference type="Gene3D" id="1.10.1220.10">
    <property type="entry name" value="Met repressor-like"/>
    <property type="match status" value="1"/>
</dbReference>
<dbReference type="EMBL" id="LAZR01016130">
    <property type="protein sequence ID" value="KKM05845.1"/>
    <property type="molecule type" value="Genomic_DNA"/>
</dbReference>
<protein>
    <recommendedName>
        <fullName evidence="2">Arc-like DNA binding domain-containing protein</fullName>
    </recommendedName>
</protein>